<organism evidence="1 2">
    <name type="scientific">Quercus lobata</name>
    <name type="common">Valley oak</name>
    <dbReference type="NCBI Taxonomy" id="97700"/>
    <lineage>
        <taxon>Eukaryota</taxon>
        <taxon>Viridiplantae</taxon>
        <taxon>Streptophyta</taxon>
        <taxon>Embryophyta</taxon>
        <taxon>Tracheophyta</taxon>
        <taxon>Spermatophyta</taxon>
        <taxon>Magnoliopsida</taxon>
        <taxon>eudicotyledons</taxon>
        <taxon>Gunneridae</taxon>
        <taxon>Pentapetalae</taxon>
        <taxon>rosids</taxon>
        <taxon>fabids</taxon>
        <taxon>Fagales</taxon>
        <taxon>Fagaceae</taxon>
        <taxon>Quercus</taxon>
    </lineage>
</organism>
<proteinExistence type="predicted"/>
<evidence type="ECO:0000313" key="1">
    <source>
        <dbReference type="EnsemblPlants" id="QL06p040831:mrna"/>
    </source>
</evidence>
<protein>
    <submittedName>
        <fullName evidence="1">Uncharacterized protein</fullName>
    </submittedName>
</protein>
<reference evidence="1 2" key="1">
    <citation type="journal article" date="2016" name="G3 (Bethesda)">
        <title>First Draft Assembly and Annotation of the Genome of a California Endemic Oak Quercus lobata Nee (Fagaceae).</title>
        <authorList>
            <person name="Sork V.L."/>
            <person name="Fitz-Gibbon S.T."/>
            <person name="Puiu D."/>
            <person name="Crepeau M."/>
            <person name="Gugger P.F."/>
            <person name="Sherman R."/>
            <person name="Stevens K."/>
            <person name="Langley C.H."/>
            <person name="Pellegrini M."/>
            <person name="Salzberg S.L."/>
        </authorList>
    </citation>
    <scope>NUCLEOTIDE SEQUENCE [LARGE SCALE GENOMIC DNA]</scope>
    <source>
        <strain evidence="1 2">cv. SW786</strain>
    </source>
</reference>
<dbReference type="EMBL" id="LRBV02000006">
    <property type="status" value="NOT_ANNOTATED_CDS"/>
    <property type="molecule type" value="Genomic_DNA"/>
</dbReference>
<dbReference type="Pfam" id="PF03054">
    <property type="entry name" value="tRNA_Me_trans"/>
    <property type="match status" value="1"/>
</dbReference>
<dbReference type="Gramene" id="QL06p040831:mrna">
    <property type="protein sequence ID" value="QL06p040831:mrna"/>
    <property type="gene ID" value="QL06p040831"/>
</dbReference>
<keyword evidence="2" id="KW-1185">Reference proteome</keyword>
<dbReference type="Proteomes" id="UP000594261">
    <property type="component" value="Chromosome 6"/>
</dbReference>
<dbReference type="InParanoid" id="A0A7N2LY84"/>
<reference evidence="1" key="2">
    <citation type="submission" date="2021-01" db="UniProtKB">
        <authorList>
            <consortium name="EnsemblPlants"/>
        </authorList>
    </citation>
    <scope>IDENTIFICATION</scope>
</reference>
<evidence type="ECO:0000313" key="2">
    <source>
        <dbReference type="Proteomes" id="UP000594261"/>
    </source>
</evidence>
<name>A0A7N2LY84_QUELO</name>
<accession>A0A7N2LY84</accession>
<sequence length="76" mass="9051">MPSMIERQAIAAVEEALVYLLLMDRRGVLQLKLIYLFLRADVPLKVVHLTDEYWRNVVSYIIEEYRCGRMFFAIQE</sequence>
<dbReference type="EnsemblPlants" id="QL06p040831:mrna">
    <property type="protein sequence ID" value="QL06p040831:mrna"/>
    <property type="gene ID" value="QL06p040831"/>
</dbReference>
<dbReference type="Gene3D" id="3.40.50.620">
    <property type="entry name" value="HUPs"/>
    <property type="match status" value="1"/>
</dbReference>
<dbReference type="InterPro" id="IPR014729">
    <property type="entry name" value="Rossmann-like_a/b/a_fold"/>
</dbReference>
<dbReference type="AlphaFoldDB" id="A0A7N2LY84"/>